<evidence type="ECO:0000313" key="1">
    <source>
        <dbReference type="EMBL" id="CAE0750851.1"/>
    </source>
</evidence>
<name>A0A7S4B1J7_CHRCT</name>
<organism evidence="1">
    <name type="scientific">Chrysotila carterae</name>
    <name type="common">Marine alga</name>
    <name type="synonym">Syracosphaera carterae</name>
    <dbReference type="NCBI Taxonomy" id="13221"/>
    <lineage>
        <taxon>Eukaryota</taxon>
        <taxon>Haptista</taxon>
        <taxon>Haptophyta</taxon>
        <taxon>Prymnesiophyceae</taxon>
        <taxon>Isochrysidales</taxon>
        <taxon>Isochrysidaceae</taxon>
        <taxon>Chrysotila</taxon>
    </lineage>
</organism>
<reference evidence="1" key="1">
    <citation type="submission" date="2021-01" db="EMBL/GenBank/DDBJ databases">
        <authorList>
            <person name="Corre E."/>
            <person name="Pelletier E."/>
            <person name="Niang G."/>
            <person name="Scheremetjew M."/>
            <person name="Finn R."/>
            <person name="Kale V."/>
            <person name="Holt S."/>
            <person name="Cochrane G."/>
            <person name="Meng A."/>
            <person name="Brown T."/>
            <person name="Cohen L."/>
        </authorList>
    </citation>
    <scope>NUCLEOTIDE SEQUENCE</scope>
    <source>
        <strain evidence="1">CCMP645</strain>
    </source>
</reference>
<accession>A0A7S4B1J7</accession>
<dbReference type="EMBL" id="HBIZ01006010">
    <property type="protein sequence ID" value="CAE0750851.1"/>
    <property type="molecule type" value="Transcribed_RNA"/>
</dbReference>
<dbReference type="AlphaFoldDB" id="A0A7S4B1J7"/>
<protein>
    <submittedName>
        <fullName evidence="1">Uncharacterized protein</fullName>
    </submittedName>
</protein>
<proteinExistence type="predicted"/>
<sequence length="310" mass="34314">MGFPGSSAGQGKFTRRAAKMLISHACCFYGADSIAAATNCSASPSAVHCANAQPQAALLSVGLERSMLHPMVVGSFWWMRSSLATSLNLTTLMVVQLESGAPLQAIKAKYQPSGVRLISSSLPCNHSCPMPCQVGRNKPFQFVQMCHNFARAWNFLREWEAAYGLFEWVVKVRPDILWFEPFPQFWGNLEETAVPRGVMTSIPRHQTLNDHVFVCQRNFCSHYFTAVSDQYSRTCESFRLPAVPQLALFEPSVPMRLLDVGYTLAKAGRQGPDCYRLMCNFSKVGAAGTGCVASHLQQFVPMCHKIASSW</sequence>
<gene>
    <name evidence="1" type="ORF">PCAR00345_LOCUS3436</name>
</gene>